<reference evidence="1" key="1">
    <citation type="submission" date="2014-03" db="EMBL/GenBank/DDBJ databases">
        <authorList>
            <person name="Genoscope - CEA"/>
        </authorList>
    </citation>
    <scope>NUCLEOTIDE SEQUENCE [LARGE SCALE GENOMIC DNA]</scope>
    <source>
        <strain evidence="1">CF27</strain>
    </source>
</reference>
<organism evidence="1">
    <name type="scientific">Acidithiobacillus ferrivorans</name>
    <dbReference type="NCBI Taxonomy" id="160808"/>
    <lineage>
        <taxon>Bacteria</taxon>
        <taxon>Pseudomonadati</taxon>
        <taxon>Pseudomonadota</taxon>
        <taxon>Acidithiobacillia</taxon>
        <taxon>Acidithiobacillales</taxon>
        <taxon>Acidithiobacillaceae</taxon>
        <taxon>Acidithiobacillus</taxon>
    </lineage>
</organism>
<proteinExistence type="predicted"/>
<gene>
    <name evidence="1" type="ORF">AFERRI_560060</name>
</gene>
<protein>
    <submittedName>
        <fullName evidence="1">Uncharacterized protein</fullName>
    </submittedName>
</protein>
<reference evidence="1" key="2">
    <citation type="submission" date="2014-07" db="EMBL/GenBank/DDBJ databases">
        <title>Initial genome analysis of the psychrotolerant acidophile Acidithiobacillus ferrivorans CF27: insights into iron and sulfur oxidation pathways and into biofilm formation.</title>
        <authorList>
            <person name="Talla E."/>
            <person name="Hedrich S."/>
            <person name="Mangenot S."/>
            <person name="Ji B."/>
            <person name="Johnson D.B."/>
            <person name="Barbe V."/>
            <person name="Bonnefoy V."/>
        </authorList>
    </citation>
    <scope>NUCLEOTIDE SEQUENCE [LARGE SCALE GENOMIC DNA]</scope>
    <source>
        <strain evidence="1">CF27</strain>
    </source>
</reference>
<dbReference type="EMBL" id="CCCS020000052">
    <property type="protein sequence ID" value="CDQ11511.1"/>
    <property type="molecule type" value="Genomic_DNA"/>
</dbReference>
<evidence type="ECO:0000313" key="1">
    <source>
        <dbReference type="EMBL" id="CDQ11511.1"/>
    </source>
</evidence>
<sequence length="74" mass="8452">MTAKRAQFISSTLYIFREDMTHASRIQKTNSSVKARRSCGLSLSARHLLAAVFWMDTVFVNSITPRPRPPRVSR</sequence>
<comment type="caution">
    <text evidence="1">The sequence shown here is derived from an EMBL/GenBank/DDBJ whole genome shotgun (WGS) entry which is preliminary data.</text>
</comment>
<name>A0A060UT92_9PROT</name>
<accession>A0A060UT92</accession>
<dbReference type="AlphaFoldDB" id="A0A060UT92"/>